<dbReference type="EMBL" id="NJHN03000090">
    <property type="protein sequence ID" value="KAH9416583.1"/>
    <property type="molecule type" value="Genomic_DNA"/>
</dbReference>
<proteinExistence type="predicted"/>
<comment type="caution">
    <text evidence="1">The sequence shown here is derived from an EMBL/GenBank/DDBJ whole genome shotgun (WGS) entry which is preliminary data.</text>
</comment>
<organism evidence="1 2">
    <name type="scientific">Dermatophagoides pteronyssinus</name>
    <name type="common">European house dust mite</name>
    <dbReference type="NCBI Taxonomy" id="6956"/>
    <lineage>
        <taxon>Eukaryota</taxon>
        <taxon>Metazoa</taxon>
        <taxon>Ecdysozoa</taxon>
        <taxon>Arthropoda</taxon>
        <taxon>Chelicerata</taxon>
        <taxon>Arachnida</taxon>
        <taxon>Acari</taxon>
        <taxon>Acariformes</taxon>
        <taxon>Sarcoptiformes</taxon>
        <taxon>Astigmata</taxon>
        <taxon>Psoroptidia</taxon>
        <taxon>Analgoidea</taxon>
        <taxon>Pyroglyphidae</taxon>
        <taxon>Dermatophagoidinae</taxon>
        <taxon>Dermatophagoides</taxon>
    </lineage>
</organism>
<keyword evidence="2" id="KW-1185">Reference proteome</keyword>
<evidence type="ECO:0008006" key="3">
    <source>
        <dbReference type="Google" id="ProtNLM"/>
    </source>
</evidence>
<dbReference type="Proteomes" id="UP000887458">
    <property type="component" value="Unassembled WGS sequence"/>
</dbReference>
<name>A0ABQ8J224_DERPT</name>
<evidence type="ECO:0000313" key="2">
    <source>
        <dbReference type="Proteomes" id="UP000887458"/>
    </source>
</evidence>
<reference evidence="1 2" key="2">
    <citation type="journal article" date="2022" name="Mol. Biol. Evol.">
        <title>Comparative Genomics Reveals Insights into the Divergent Evolution of Astigmatic Mites and Household Pest Adaptations.</title>
        <authorList>
            <person name="Xiong Q."/>
            <person name="Wan A.T."/>
            <person name="Liu X."/>
            <person name="Fung C.S."/>
            <person name="Xiao X."/>
            <person name="Malainual N."/>
            <person name="Hou J."/>
            <person name="Wang L."/>
            <person name="Wang M."/>
            <person name="Yang K.Y."/>
            <person name="Cui Y."/>
            <person name="Leung E.L."/>
            <person name="Nong W."/>
            <person name="Shin S.K."/>
            <person name="Au S.W."/>
            <person name="Jeong K.Y."/>
            <person name="Chew F.T."/>
            <person name="Hui J.H."/>
            <person name="Leung T.F."/>
            <person name="Tungtrongchitr A."/>
            <person name="Zhong N."/>
            <person name="Liu Z."/>
            <person name="Tsui S.K."/>
        </authorList>
    </citation>
    <scope>NUCLEOTIDE SEQUENCE [LARGE SCALE GENOMIC DNA]</scope>
    <source>
        <strain evidence="1">Derp</strain>
    </source>
</reference>
<protein>
    <recommendedName>
        <fullName evidence="3">Transmembrane protein</fullName>
    </recommendedName>
</protein>
<reference evidence="1 2" key="1">
    <citation type="journal article" date="2018" name="J. Allergy Clin. Immunol.">
        <title>High-quality assembly of Dermatophagoides pteronyssinus genome and transcriptome reveals a wide range of novel allergens.</title>
        <authorList>
            <person name="Liu X.Y."/>
            <person name="Yang K.Y."/>
            <person name="Wang M.Q."/>
            <person name="Kwok J.S."/>
            <person name="Zeng X."/>
            <person name="Yang Z."/>
            <person name="Xiao X.J."/>
            <person name="Lau C.P."/>
            <person name="Li Y."/>
            <person name="Huang Z.M."/>
            <person name="Ba J.G."/>
            <person name="Yim A.K."/>
            <person name="Ouyang C.Y."/>
            <person name="Ngai S.M."/>
            <person name="Chan T.F."/>
            <person name="Leung E.L."/>
            <person name="Liu L."/>
            <person name="Liu Z.G."/>
            <person name="Tsui S.K."/>
        </authorList>
    </citation>
    <scope>NUCLEOTIDE SEQUENCE [LARGE SCALE GENOMIC DNA]</scope>
    <source>
        <strain evidence="1">Derp</strain>
    </source>
</reference>
<accession>A0ABQ8J224</accession>
<sequence length="82" mass="9484">MIIIKRFCMNIDSDSKIGNNVNDKHEFLLLMLSSSPMLLLMIIIGKKEEEEETFSIVTFVDVDKDSVVVVVDFVCLRRLYQN</sequence>
<evidence type="ECO:0000313" key="1">
    <source>
        <dbReference type="EMBL" id="KAH9416583.1"/>
    </source>
</evidence>
<gene>
    <name evidence="1" type="ORF">DERP_009946</name>
</gene>